<evidence type="ECO:0000256" key="1">
    <source>
        <dbReference type="PROSITE-ProRule" id="PRU00325"/>
    </source>
</evidence>
<dbReference type="EMBL" id="SLVV01000008">
    <property type="protein sequence ID" value="TCN24137.1"/>
    <property type="molecule type" value="Genomic_DNA"/>
</dbReference>
<keyword evidence="4" id="KW-1185">Reference proteome</keyword>
<dbReference type="AlphaFoldDB" id="A0A4R2BB24"/>
<keyword evidence="1" id="KW-0479">Metal-binding</keyword>
<gene>
    <name evidence="3" type="ORF">EV146_108251</name>
</gene>
<accession>A0A4R2BB24</accession>
<organism evidence="3 4">
    <name type="scientific">Mesobacillus foraminis</name>
    <dbReference type="NCBI Taxonomy" id="279826"/>
    <lineage>
        <taxon>Bacteria</taxon>
        <taxon>Bacillati</taxon>
        <taxon>Bacillota</taxon>
        <taxon>Bacilli</taxon>
        <taxon>Bacillales</taxon>
        <taxon>Bacillaceae</taxon>
        <taxon>Mesobacillus</taxon>
    </lineage>
</organism>
<reference evidence="3 4" key="1">
    <citation type="journal article" date="2015" name="Stand. Genomic Sci.">
        <title>Genomic Encyclopedia of Bacterial and Archaeal Type Strains, Phase III: the genomes of soil and plant-associated and newly described type strains.</title>
        <authorList>
            <person name="Whitman W.B."/>
            <person name="Woyke T."/>
            <person name="Klenk H.P."/>
            <person name="Zhou Y."/>
            <person name="Lilburn T.G."/>
            <person name="Beck B.J."/>
            <person name="De Vos P."/>
            <person name="Vandamme P."/>
            <person name="Eisen J.A."/>
            <person name="Garrity G."/>
            <person name="Hugenholtz P."/>
            <person name="Kyrpides N.C."/>
        </authorList>
    </citation>
    <scope>NUCLEOTIDE SEQUENCE [LARGE SCALE GENOMIC DNA]</scope>
    <source>
        <strain evidence="3 4">CV53</strain>
    </source>
</reference>
<evidence type="ECO:0000313" key="3">
    <source>
        <dbReference type="EMBL" id="TCN24137.1"/>
    </source>
</evidence>
<sequence>MAMIPDTQIQHLKIAARELQGKLRPESDEDAKIVQKGLMLYRQGLVHHLKIVGGSIWATVQDVTPVRVYISFPDPEDSSCTCPGYGFCRHRMAAFFHAYAQIDSVADWVEEWRKPARESSLAEQWGIKKAKDLVKTNSTDRHDYNSWVDTFTNSFQEILLGQGKPTPYIIANLLHAYMRQLRASAPVQQEWKNLYELVGKLYAFKQLAGLSEELGHSDETVNRYYRYVFDTIEEDVEDLIATLSVHSLPFDFDSFMVNLKDETATLIDTDGSFVFERVNLYRMLWNGLLKKPSWRDEERARLENFGPNRRTFAEELSLAHHYYLAKRDKDTIEILKKHGTAALTFLFYWLEELTSQGDHHRAGAYVEFLTQQMRNFIGQSGDYHRNRDFTRHAIRTAAPYFRLAGREELYERLLSQSLPYSFIEYEDYCFEKGLYDRWAELYTYASFESFSIPNDKLKVVQKNAPEVLLPILHQAADGLIAQKNRGSYRQAVRLLKKLRTVYKKLKRVPEWETFFNKLLDRTKRLRAFHAECERGKLIVTETAE</sequence>
<keyword evidence="1" id="KW-0863">Zinc-finger</keyword>
<proteinExistence type="predicted"/>
<name>A0A4R2BB24_9BACI</name>
<feature type="domain" description="SWIM-type" evidence="2">
    <location>
        <begin position="66"/>
        <end position="99"/>
    </location>
</feature>
<dbReference type="Pfam" id="PF04434">
    <property type="entry name" value="SWIM"/>
    <property type="match status" value="1"/>
</dbReference>
<dbReference type="PROSITE" id="PS50966">
    <property type="entry name" value="ZF_SWIM"/>
    <property type="match status" value="1"/>
</dbReference>
<evidence type="ECO:0000259" key="2">
    <source>
        <dbReference type="PROSITE" id="PS50966"/>
    </source>
</evidence>
<protein>
    <submittedName>
        <fullName evidence="3">SWIM zinc finger protein</fullName>
    </submittedName>
</protein>
<comment type="caution">
    <text evidence="3">The sequence shown here is derived from an EMBL/GenBank/DDBJ whole genome shotgun (WGS) entry which is preliminary data.</text>
</comment>
<dbReference type="Proteomes" id="UP000295689">
    <property type="component" value="Unassembled WGS sequence"/>
</dbReference>
<dbReference type="GO" id="GO:0008270">
    <property type="term" value="F:zinc ion binding"/>
    <property type="evidence" value="ECO:0007669"/>
    <property type="project" value="UniProtKB-KW"/>
</dbReference>
<evidence type="ECO:0000313" key="4">
    <source>
        <dbReference type="Proteomes" id="UP000295689"/>
    </source>
</evidence>
<keyword evidence="1" id="KW-0862">Zinc</keyword>
<dbReference type="InterPro" id="IPR007527">
    <property type="entry name" value="Znf_SWIM"/>
</dbReference>